<sequence length="199" mass="22156">MSQRRQCPRCLRPQSVCLCPALGQCASRHAVTILRHPSEAKSAKGTAHLCALVLAQCALVDGETEADFAPLREALSKDPRPLRLLYPGEQATPLESLGQESEPCQLLVLDGTWKKVHRMLQLNPWLQALPKVSFRELPQGNYQIRKAKRTDSLSTLEAVAYALPLIDHCDTTPLMTAFEALKQSQLAHMPPSVRKRYPL</sequence>
<dbReference type="PANTHER" id="PTHR21392">
    <property type="entry name" value="TRNA-URIDINE AMINOCARBOXYPROPYLTRANSFERASE 2"/>
    <property type="match status" value="1"/>
</dbReference>
<dbReference type="RefSeq" id="WP_136850446.1">
    <property type="nucleotide sequence ID" value="NZ_SWCI01000001.1"/>
</dbReference>
<feature type="domain" description="DTW" evidence="6">
    <location>
        <begin position="3"/>
        <end position="190"/>
    </location>
</feature>
<dbReference type="InterPro" id="IPR039262">
    <property type="entry name" value="DTWD2/TAPT"/>
</dbReference>
<dbReference type="Pfam" id="PF03942">
    <property type="entry name" value="DTW"/>
    <property type="match status" value="1"/>
</dbReference>
<dbReference type="EMBL" id="SWCI01000001">
    <property type="protein sequence ID" value="TKB51157.1"/>
    <property type="molecule type" value="Genomic_DNA"/>
</dbReference>
<proteinExistence type="inferred from homology"/>
<evidence type="ECO:0000313" key="7">
    <source>
        <dbReference type="EMBL" id="TKB51157.1"/>
    </source>
</evidence>
<keyword evidence="3" id="KW-0949">S-adenosyl-L-methionine</keyword>
<dbReference type="SMART" id="SM01144">
    <property type="entry name" value="DTW"/>
    <property type="match status" value="1"/>
</dbReference>
<keyword evidence="4" id="KW-0819">tRNA processing</keyword>
<evidence type="ECO:0000256" key="4">
    <source>
        <dbReference type="ARBA" id="ARBA00022694"/>
    </source>
</evidence>
<dbReference type="GO" id="GO:0016432">
    <property type="term" value="F:tRNA-uridine aminocarboxypropyltransferase activity"/>
    <property type="evidence" value="ECO:0007669"/>
    <property type="project" value="UniProtKB-EC"/>
</dbReference>
<dbReference type="PANTHER" id="PTHR21392:SF0">
    <property type="entry name" value="TRNA-URIDINE AMINOCARBOXYPROPYLTRANSFERASE 2"/>
    <property type="match status" value="1"/>
</dbReference>
<evidence type="ECO:0000256" key="3">
    <source>
        <dbReference type="ARBA" id="ARBA00022691"/>
    </source>
</evidence>
<comment type="caution">
    <text evidence="7">The sequence shown here is derived from an EMBL/GenBank/DDBJ whole genome shotgun (WGS) entry which is preliminary data.</text>
</comment>
<keyword evidence="8" id="KW-1185">Reference proteome</keyword>
<dbReference type="Proteomes" id="UP000305674">
    <property type="component" value="Unassembled WGS sequence"/>
</dbReference>
<dbReference type="AlphaFoldDB" id="A0A4U1BKL0"/>
<reference evidence="7 8" key="1">
    <citation type="submission" date="2019-04" db="EMBL/GenBank/DDBJ databases">
        <authorList>
            <person name="Hwang J.C."/>
        </authorList>
    </citation>
    <scope>NUCLEOTIDE SEQUENCE [LARGE SCALE GENOMIC DNA]</scope>
    <source>
        <strain evidence="7 8">IMCC35001</strain>
    </source>
</reference>
<evidence type="ECO:0000259" key="6">
    <source>
        <dbReference type="SMART" id="SM01144"/>
    </source>
</evidence>
<evidence type="ECO:0000256" key="1">
    <source>
        <dbReference type="ARBA" id="ARBA00012386"/>
    </source>
</evidence>
<evidence type="ECO:0000256" key="5">
    <source>
        <dbReference type="ARBA" id="ARBA00034489"/>
    </source>
</evidence>
<dbReference type="EC" id="2.5.1.25" evidence="1"/>
<keyword evidence="2" id="KW-0808">Transferase</keyword>
<evidence type="ECO:0000313" key="8">
    <source>
        <dbReference type="Proteomes" id="UP000305674"/>
    </source>
</evidence>
<gene>
    <name evidence="7" type="ORF">FCL40_00960</name>
</gene>
<dbReference type="OrthoDB" id="268835at2"/>
<dbReference type="InterPro" id="IPR005636">
    <property type="entry name" value="DTW"/>
</dbReference>
<protein>
    <recommendedName>
        <fullName evidence="1">tRNA-uridine aminocarboxypropyltransferase</fullName>
        <ecNumber evidence="1">2.5.1.25</ecNumber>
    </recommendedName>
</protein>
<organism evidence="7 8">
    <name type="scientific">Ferrimonas sediminicola</name>
    <dbReference type="NCBI Taxonomy" id="2569538"/>
    <lineage>
        <taxon>Bacteria</taxon>
        <taxon>Pseudomonadati</taxon>
        <taxon>Pseudomonadota</taxon>
        <taxon>Gammaproteobacteria</taxon>
        <taxon>Alteromonadales</taxon>
        <taxon>Ferrimonadaceae</taxon>
        <taxon>Ferrimonas</taxon>
    </lineage>
</organism>
<comment type="similarity">
    <text evidence="5">Belongs to the TDD superfamily. DTWD2 family.</text>
</comment>
<evidence type="ECO:0000256" key="2">
    <source>
        <dbReference type="ARBA" id="ARBA00022679"/>
    </source>
</evidence>
<dbReference type="GO" id="GO:0008033">
    <property type="term" value="P:tRNA processing"/>
    <property type="evidence" value="ECO:0007669"/>
    <property type="project" value="UniProtKB-KW"/>
</dbReference>
<name>A0A4U1BKL0_9GAMM</name>
<accession>A0A4U1BKL0</accession>